<name>A9LGP3_9BACT</name>
<proteinExistence type="predicted"/>
<reference evidence="1" key="1">
    <citation type="journal article" date="2007" name="ISME J.">
        <title>Fosmids of novel marine Planctomycetes from the Namibian and Oregon coast upwelling systems and their cross-comparison with planctomycete genomes.</title>
        <authorList>
            <person name="Woebken D."/>
            <person name="Teeling H."/>
            <person name="Wecker P."/>
            <person name="Dumitriu A."/>
            <person name="Kostadinov I."/>
            <person name="DeLong E.F."/>
            <person name="Amann R."/>
            <person name="Gloeckner F.O."/>
        </authorList>
    </citation>
    <scope>NUCLEOTIDE SEQUENCE</scope>
</reference>
<dbReference type="EMBL" id="EF591884">
    <property type="protein sequence ID" value="ABX10564.1"/>
    <property type="molecule type" value="Genomic_DNA"/>
</dbReference>
<sequence>MENLAGIYAIEYLALIPETGDIVIAGPAGPWKTDEIGRSINIKTGLPTLQLDDLVVCLRNAWDNNGKYGCKITPRQPALVATQDFLATSRLKGRAWRDQLRETLGLQDIEVFGIDPETHAGRVLVEADYRMKLVGMGLEKSIPEVPSYLERLQVTPGSQGVPMDVVRWWFTMDYDDIVTDESRQVFTFGGNGVKVLSENELLDQFGNRIHTGKSKGPTAGFANDFTLHFEKLSGHYPIYRELKNLFDLSIAAALIRNQALDRRAGWNLTFFGNPTSDGDFVYHPSSGKVANEVASVMNHRVISERKQRSTVKHTLVGVSGGISFDAMQVVKPSRTITDKSGELSSLQFESNQPAEPTTWWWD</sequence>
<dbReference type="InterPro" id="IPR011487">
    <property type="entry name" value="DUF1598"/>
</dbReference>
<protein>
    <submittedName>
        <fullName evidence="1">Uncharacterized protein</fullName>
    </submittedName>
</protein>
<organism evidence="1">
    <name type="scientific">uncultured planctomycete 5H12</name>
    <dbReference type="NCBI Taxonomy" id="455067"/>
    <lineage>
        <taxon>Bacteria</taxon>
        <taxon>Pseudomonadati</taxon>
        <taxon>Planctomycetota</taxon>
        <taxon>Planctomycetia</taxon>
        <taxon>Planctomycetales</taxon>
        <taxon>environmental samples</taxon>
    </lineage>
</organism>
<evidence type="ECO:0000313" key="1">
    <source>
        <dbReference type="EMBL" id="ABX10564.1"/>
    </source>
</evidence>
<dbReference type="AlphaFoldDB" id="A9LGP3"/>
<gene>
    <name evidence="1" type="ORF">5H12_2</name>
</gene>
<dbReference type="Pfam" id="PF07643">
    <property type="entry name" value="DUF1598"/>
    <property type="match status" value="1"/>
</dbReference>
<accession>A9LGP3</accession>